<dbReference type="PROSITE" id="PS51733">
    <property type="entry name" value="BPL_LPL_CATALYTIC"/>
    <property type="match status" value="1"/>
</dbReference>
<dbReference type="Proteomes" id="UP000001411">
    <property type="component" value="Chromosome"/>
</dbReference>
<dbReference type="EMBL" id="AE015929">
    <property type="protein sequence ID" value="AAO04325.1"/>
    <property type="molecule type" value="Genomic_DNA"/>
</dbReference>
<dbReference type="GO" id="GO:0009249">
    <property type="term" value="P:protein lipoylation"/>
    <property type="evidence" value="ECO:0007669"/>
    <property type="project" value="InterPro"/>
</dbReference>
<dbReference type="Pfam" id="PF21948">
    <property type="entry name" value="LplA-B_cat"/>
    <property type="match status" value="1"/>
</dbReference>
<evidence type="ECO:0000256" key="3">
    <source>
        <dbReference type="ARBA" id="ARBA00012367"/>
    </source>
</evidence>
<dbReference type="GeneID" id="50019131"/>
<keyword evidence="6" id="KW-0067">ATP-binding</keyword>
<dbReference type="PATRIC" id="fig|176280.10.peg.702"/>
<evidence type="ECO:0000313" key="9">
    <source>
        <dbReference type="EMBL" id="AAO04325.1"/>
    </source>
</evidence>
<dbReference type="AlphaFoldDB" id="A0A0H2VFK3"/>
<dbReference type="GO" id="GO:0016979">
    <property type="term" value="F:lipoate-protein ligase activity"/>
    <property type="evidence" value="ECO:0007669"/>
    <property type="project" value="UniProtKB-EC"/>
</dbReference>
<evidence type="ECO:0000256" key="4">
    <source>
        <dbReference type="ARBA" id="ARBA00022598"/>
    </source>
</evidence>
<evidence type="ECO:0000256" key="7">
    <source>
        <dbReference type="ARBA" id="ARBA00048037"/>
    </source>
</evidence>
<keyword evidence="4 9" id="KW-0436">Ligase</keyword>
<comment type="pathway">
    <text evidence="1">Protein modification; protein lipoylation via exogenous pathway; protein N(6)-(lipoyl)lysine from lipoate: step 2/2.</text>
</comment>
<dbReference type="PANTHER" id="PTHR12561:SF3">
    <property type="entry name" value="LIPOYLTRANSFERASE 1, MITOCHONDRIAL"/>
    <property type="match status" value="1"/>
</dbReference>
<evidence type="ECO:0000256" key="5">
    <source>
        <dbReference type="ARBA" id="ARBA00022741"/>
    </source>
</evidence>
<dbReference type="InterPro" id="IPR045864">
    <property type="entry name" value="aa-tRNA-synth_II/BPL/LPL"/>
</dbReference>
<dbReference type="SUPFAM" id="SSF55681">
    <property type="entry name" value="Class II aaRS and biotin synthetases"/>
    <property type="match status" value="1"/>
</dbReference>
<evidence type="ECO:0000259" key="8">
    <source>
        <dbReference type="PROSITE" id="PS51733"/>
    </source>
</evidence>
<comment type="pathway">
    <text evidence="2">Protein modification; protein lipoylation via exogenous pathway; protein N(6)-(lipoyl)lysine from lipoate: step 1/2.</text>
</comment>
<dbReference type="eggNOG" id="COG0095">
    <property type="taxonomic scope" value="Bacteria"/>
</dbReference>
<dbReference type="InterPro" id="IPR004143">
    <property type="entry name" value="BPL_LPL_catalytic"/>
</dbReference>
<dbReference type="Pfam" id="PF10437">
    <property type="entry name" value="Lip_prot_lig_C"/>
    <property type="match status" value="1"/>
</dbReference>
<name>A0A0H2VFK3_STAES</name>
<dbReference type="GO" id="GO:0005524">
    <property type="term" value="F:ATP binding"/>
    <property type="evidence" value="ECO:0007669"/>
    <property type="project" value="UniProtKB-KW"/>
</dbReference>
<comment type="catalytic activity">
    <reaction evidence="7">
        <text>L-lysyl-[lipoyl-carrier protein] + (R)-lipoate + ATP = N(6)-[(R)-lipoyl]-L-lysyl-[lipoyl-carrier protein] + AMP + diphosphate + H(+)</text>
        <dbReference type="Rhea" id="RHEA:49288"/>
        <dbReference type="Rhea" id="RHEA-COMP:10500"/>
        <dbReference type="Rhea" id="RHEA-COMP:10502"/>
        <dbReference type="ChEBI" id="CHEBI:15378"/>
        <dbReference type="ChEBI" id="CHEBI:29969"/>
        <dbReference type="ChEBI" id="CHEBI:30616"/>
        <dbReference type="ChEBI" id="CHEBI:33019"/>
        <dbReference type="ChEBI" id="CHEBI:83088"/>
        <dbReference type="ChEBI" id="CHEBI:83099"/>
        <dbReference type="ChEBI" id="CHEBI:456215"/>
        <dbReference type="EC" id="6.3.1.20"/>
    </reaction>
</comment>
<feature type="domain" description="BPL/LPL catalytic" evidence="8">
    <location>
        <begin position="27"/>
        <end position="214"/>
    </location>
</feature>
<dbReference type="RefSeq" id="WP_001829269.1">
    <property type="nucleotide sequence ID" value="NC_004461.1"/>
</dbReference>
<evidence type="ECO:0000256" key="2">
    <source>
        <dbReference type="ARBA" id="ARBA00005124"/>
    </source>
</evidence>
<dbReference type="Gene3D" id="3.30.390.50">
    <property type="entry name" value="CO dehydrogenase flavoprotein, C-terminal domain"/>
    <property type="match status" value="1"/>
</dbReference>
<dbReference type="PANTHER" id="PTHR12561">
    <property type="entry name" value="LIPOATE-PROTEIN LIGASE"/>
    <property type="match status" value="1"/>
</dbReference>
<protein>
    <recommendedName>
        <fullName evidence="3">lipoate--protein ligase</fullName>
        <ecNumber evidence="3">6.3.1.20</ecNumber>
    </recommendedName>
</protein>
<proteinExistence type="predicted"/>
<evidence type="ECO:0000256" key="6">
    <source>
        <dbReference type="ARBA" id="ARBA00022840"/>
    </source>
</evidence>
<keyword evidence="5" id="KW-0547">Nucleotide-binding</keyword>
<dbReference type="InterPro" id="IPR019491">
    <property type="entry name" value="Lipoate_protein_ligase_C"/>
</dbReference>
<dbReference type="CDD" id="cd16443">
    <property type="entry name" value="LplA"/>
    <property type="match status" value="1"/>
</dbReference>
<dbReference type="NCBIfam" id="TIGR00545">
    <property type="entry name" value="lipoyltrans"/>
    <property type="match status" value="1"/>
</dbReference>
<organism evidence="9 10">
    <name type="scientific">Staphylococcus epidermidis (strain ATCC 12228 / FDA PCI 1200)</name>
    <dbReference type="NCBI Taxonomy" id="176280"/>
    <lineage>
        <taxon>Bacteria</taxon>
        <taxon>Bacillati</taxon>
        <taxon>Bacillota</taxon>
        <taxon>Bacilli</taxon>
        <taxon>Bacillales</taxon>
        <taxon>Staphylococcaceae</taxon>
        <taxon>Staphylococcus</taxon>
    </lineage>
</organism>
<dbReference type="UniPathway" id="UPA00537">
    <property type="reaction ID" value="UER00594"/>
</dbReference>
<dbReference type="EC" id="6.3.1.20" evidence="3"/>
<dbReference type="Gene3D" id="3.30.930.10">
    <property type="entry name" value="Bira Bifunctional Protein, Domain 2"/>
    <property type="match status" value="1"/>
</dbReference>
<dbReference type="OrthoDB" id="9788148at2"/>
<dbReference type="HOGENOM" id="CLU_022986_0_2_9"/>
<evidence type="ECO:0000256" key="1">
    <source>
        <dbReference type="ARBA" id="ARBA00005085"/>
    </source>
</evidence>
<reference evidence="9 10" key="1">
    <citation type="journal article" date="2003" name="Mol. Microbiol.">
        <title>Genome-based analysis of virulence genes in a non-biofilm-forming Staphylococcus epidermidis strain (ATCC 12228).</title>
        <authorList>
            <person name="Zhang Y.Q."/>
            <person name="Ren S.X."/>
            <person name="Li H.L."/>
            <person name="Wang Y.X."/>
            <person name="Fu G."/>
            <person name="Yang J."/>
            <person name="Qin Z.Q."/>
            <person name="Miao Y.G."/>
            <person name="Wang W.Y."/>
            <person name="Chen R.S."/>
            <person name="Shen Y."/>
            <person name="Chen Z."/>
            <person name="Yuan Z.H."/>
            <person name="Zhao G.P."/>
            <person name="Qu D."/>
            <person name="Danchin A."/>
            <person name="Wen Y.M."/>
        </authorList>
    </citation>
    <scope>NUCLEOTIDE SEQUENCE [LARGE SCALE GENOMIC DNA]</scope>
    <source>
        <strain evidence="10">ATCC 12228 / FDA PCI 1200</strain>
    </source>
</reference>
<dbReference type="InterPro" id="IPR004562">
    <property type="entry name" value="LipoylTrfase_LipoateP_Ligase"/>
</dbReference>
<gene>
    <name evidence="9" type="ordered locus">SE_0728</name>
</gene>
<dbReference type="FunFam" id="3.30.930.10:FF:000072">
    <property type="entry name" value="Lipoate--protein ligase"/>
    <property type="match status" value="1"/>
</dbReference>
<dbReference type="GO" id="GO:0017118">
    <property type="term" value="F:lipoyltransferase activity"/>
    <property type="evidence" value="ECO:0007669"/>
    <property type="project" value="TreeGrafter"/>
</dbReference>
<dbReference type="GO" id="GO:0005737">
    <property type="term" value="C:cytoplasm"/>
    <property type="evidence" value="ECO:0007669"/>
    <property type="project" value="TreeGrafter"/>
</dbReference>
<evidence type="ECO:0000313" key="10">
    <source>
        <dbReference type="Proteomes" id="UP000001411"/>
    </source>
</evidence>
<dbReference type="SUPFAM" id="SSF82649">
    <property type="entry name" value="SufE/NifU"/>
    <property type="match status" value="1"/>
</dbReference>
<dbReference type="KEGG" id="sep:SE_0728"/>
<accession>A0A0H2VFK3</accession>
<sequence length="328" mass="38121">MKFISNNNINDPSLNLAMEEYVLKNLPSEESYFLFYINRPSIIVGKNQNTIEEVNQAYIDKHQIDVVRRISGGGAVYHDTGNLNFSFITDDDGHSFHNFKKFTMPIVQALQSMGVNAEMTGRNDIQVGQAKISGNAMVKVKNRMFSHGTLMLNCDLNEVQKALKVNPAKIKSKGVKSVRKRVANIEEFLEQPIDIEEFKKIILKTIFGENEVEEYILTEEDWKNIKQLSDEKYRTWEWNYGSNPKYNIEREEKFEKGFIQIKLDVKKGRIERAKLFGDFFGEGDVTELEHALVGCLHDFEHIEEALQNYDFYHYFGDIDKYEIIRLMS</sequence>